<evidence type="ECO:0000259" key="5">
    <source>
        <dbReference type="PROSITE" id="PS50009"/>
    </source>
</evidence>
<evidence type="ECO:0000256" key="2">
    <source>
        <dbReference type="PROSITE-ProRule" id="PRU00168"/>
    </source>
</evidence>
<dbReference type="InterPro" id="IPR023578">
    <property type="entry name" value="Ras_GEF_dom_sf"/>
</dbReference>
<dbReference type="Gene3D" id="2.30.29.30">
    <property type="entry name" value="Pleckstrin-homology domain (PH domain)/Phosphotyrosine-binding domain (PTB)"/>
    <property type="match status" value="1"/>
</dbReference>
<feature type="region of interest" description="Disordered" evidence="3">
    <location>
        <begin position="441"/>
        <end position="460"/>
    </location>
</feature>
<dbReference type="Pfam" id="PF00169">
    <property type="entry name" value="PH"/>
    <property type="match status" value="1"/>
</dbReference>
<organism evidence="6">
    <name type="scientific">Culex pipiens</name>
    <name type="common">House mosquito</name>
    <dbReference type="NCBI Taxonomy" id="7175"/>
    <lineage>
        <taxon>Eukaryota</taxon>
        <taxon>Metazoa</taxon>
        <taxon>Ecdysozoa</taxon>
        <taxon>Arthropoda</taxon>
        <taxon>Hexapoda</taxon>
        <taxon>Insecta</taxon>
        <taxon>Pterygota</taxon>
        <taxon>Neoptera</taxon>
        <taxon>Endopterygota</taxon>
        <taxon>Diptera</taxon>
        <taxon>Nematocera</taxon>
        <taxon>Culicoidea</taxon>
        <taxon>Culicidae</taxon>
        <taxon>Culicinae</taxon>
        <taxon>Culicini</taxon>
        <taxon>Culex</taxon>
        <taxon>Culex</taxon>
    </lineage>
</organism>
<dbReference type="CDD" id="cd13310">
    <property type="entry name" value="PH_RalGPS1_2"/>
    <property type="match status" value="1"/>
</dbReference>
<dbReference type="EMBL" id="HBUE01324669">
    <property type="protein sequence ID" value="CAG6590193.1"/>
    <property type="molecule type" value="Transcribed_RNA"/>
</dbReference>
<feature type="compositionally biased region" description="Polar residues" evidence="3">
    <location>
        <begin position="414"/>
        <end position="425"/>
    </location>
</feature>
<evidence type="ECO:0000256" key="1">
    <source>
        <dbReference type="ARBA" id="ARBA00022658"/>
    </source>
</evidence>
<protein>
    <submittedName>
        <fullName evidence="6">Ras-specific guanine nucleotide-releasing factor RalGPS1</fullName>
    </submittedName>
</protein>
<accession>A0A8D8HPP5</accession>
<dbReference type="SUPFAM" id="SSF48366">
    <property type="entry name" value="Ras GEF"/>
    <property type="match status" value="1"/>
</dbReference>
<dbReference type="SUPFAM" id="SSF50729">
    <property type="entry name" value="PH domain-like"/>
    <property type="match status" value="1"/>
</dbReference>
<dbReference type="InterPro" id="IPR001849">
    <property type="entry name" value="PH_domain"/>
</dbReference>
<feature type="domain" description="Ras-GEF" evidence="5">
    <location>
        <begin position="164"/>
        <end position="400"/>
    </location>
</feature>
<keyword evidence="1 2" id="KW-0344">Guanine-nucleotide releasing factor</keyword>
<evidence type="ECO:0000313" key="6">
    <source>
        <dbReference type="EMBL" id="CAG6538181.1"/>
    </source>
</evidence>
<dbReference type="PROSITE" id="PS50009">
    <property type="entry name" value="RASGEF_CAT"/>
    <property type="match status" value="1"/>
</dbReference>
<dbReference type="PANTHER" id="PTHR23113">
    <property type="entry name" value="GUANINE NUCLEOTIDE EXCHANGE FACTOR"/>
    <property type="match status" value="1"/>
</dbReference>
<name>A0A8D8HPP5_CULPI</name>
<dbReference type="SMART" id="SM00233">
    <property type="entry name" value="PH"/>
    <property type="match status" value="1"/>
</dbReference>
<dbReference type="GO" id="GO:0005886">
    <property type="term" value="C:plasma membrane"/>
    <property type="evidence" value="ECO:0007669"/>
    <property type="project" value="TreeGrafter"/>
</dbReference>
<dbReference type="InterPro" id="IPR011993">
    <property type="entry name" value="PH-like_dom_sf"/>
</dbReference>
<dbReference type="InterPro" id="IPR001895">
    <property type="entry name" value="RASGEF_cat_dom"/>
</dbReference>
<feature type="compositionally biased region" description="Low complexity" evidence="3">
    <location>
        <begin position="441"/>
        <end position="458"/>
    </location>
</feature>
<dbReference type="SMART" id="SM00147">
    <property type="entry name" value="RasGEF"/>
    <property type="match status" value="1"/>
</dbReference>
<dbReference type="GO" id="GO:0005085">
    <property type="term" value="F:guanyl-nucleotide exchange factor activity"/>
    <property type="evidence" value="ECO:0007669"/>
    <property type="project" value="UniProtKB-KW"/>
</dbReference>
<dbReference type="PANTHER" id="PTHR23113:SF368">
    <property type="entry name" value="CELL DIVISION CONTROL PROTEIN 25"/>
    <property type="match status" value="1"/>
</dbReference>
<dbReference type="Pfam" id="PF00617">
    <property type="entry name" value="RasGEF"/>
    <property type="match status" value="1"/>
</dbReference>
<dbReference type="InterPro" id="IPR036964">
    <property type="entry name" value="RASGEF_cat_dom_sf"/>
</dbReference>
<reference evidence="6" key="1">
    <citation type="submission" date="2021-05" db="EMBL/GenBank/DDBJ databases">
        <authorList>
            <person name="Alioto T."/>
            <person name="Alioto T."/>
            <person name="Gomez Garrido J."/>
        </authorList>
    </citation>
    <scope>NUCLEOTIDE SEQUENCE</scope>
</reference>
<dbReference type="EMBL" id="HBUE01218106">
    <property type="protein sequence ID" value="CAG6538181.1"/>
    <property type="molecule type" value="Transcribed_RNA"/>
</dbReference>
<proteinExistence type="predicted"/>
<dbReference type="AlphaFoldDB" id="A0A8D8HPP5"/>
<dbReference type="PROSITE" id="PS50003">
    <property type="entry name" value="PH_DOMAIN"/>
    <property type="match status" value="1"/>
</dbReference>
<feature type="domain" description="PH" evidence="4">
    <location>
        <begin position="535"/>
        <end position="647"/>
    </location>
</feature>
<evidence type="ECO:0000256" key="3">
    <source>
        <dbReference type="SAM" id="MobiDB-lite"/>
    </source>
</evidence>
<sequence>MIVHMENIEFIWFSSLLSIVQKRMEAVKKLFLISISVTEMMRYSEIPRDLSSDSLRCIEISEENLSSQDMRDDALQIDISLQSGPGLPLINSYEHNSAMKQRNKCQCHKKHSIASVGPIDSIIDRSRATTYRRCPTPPSKSQSLPPNASIANIDSIIINCLRVSPEELANQLTLLDFPVFAAIQPDEISSCAWNKKNKAELSPNVVAFTKRFNHTIFWTVQEVLNGISPKERAEIISHFIKVGKHLHELNNLHSLFAITSALKSASVYRLEKTWAQLSKKDRQQFEKLADIFQDTNNWATLREYLESLKLPCIPYLGLFLTDLVYIDLAHPHKGGLEPEQRRIKMNNILRVISNYQGSDYTHIQPISNTLNYLNSVRYIEELQNIFEDDQYKKSLKLEPTSTSPETNGKHSFVKPNTSSTAVDSNQIHPCSLASLNLSPSHKSSSMRFPSSSTPSTSTAKMIGHRKCRSLGTNIFNKMACTTQTSTTIHPESFAKSRHLLDDSVLEDKISADTTSTGSSDGVIGFEGDTEASADIIGFQGSLRRKTIMKHRRKPTVSSWQRYWVQIWANSLVYFAPKSFKGSERCDYKREPSKICTLEGWNVEVKEVAERSDTFQLVNHQHGHVYKFRTGSPEITTLWLSAINKVISQISPEISNKSPVNLMSFE</sequence>
<dbReference type="CDD" id="cd00155">
    <property type="entry name" value="RasGEF"/>
    <property type="match status" value="1"/>
</dbReference>
<dbReference type="InterPro" id="IPR008937">
    <property type="entry name" value="Ras-like_GEF"/>
</dbReference>
<feature type="region of interest" description="Disordered" evidence="3">
    <location>
        <begin position="398"/>
        <end position="425"/>
    </location>
</feature>
<dbReference type="Gene3D" id="1.10.840.10">
    <property type="entry name" value="Ras guanine-nucleotide exchange factors catalytic domain"/>
    <property type="match status" value="1"/>
</dbReference>
<dbReference type="GO" id="GO:0007265">
    <property type="term" value="P:Ras protein signal transduction"/>
    <property type="evidence" value="ECO:0007669"/>
    <property type="project" value="TreeGrafter"/>
</dbReference>
<evidence type="ECO:0000259" key="4">
    <source>
        <dbReference type="PROSITE" id="PS50003"/>
    </source>
</evidence>